<comment type="cofactor">
    <cofactor evidence="1">
        <name>Mg(2+)</name>
        <dbReference type="ChEBI" id="CHEBI:18420"/>
    </cofactor>
</comment>
<keyword evidence="1" id="KW-0347">Helicase</keyword>
<keyword evidence="1" id="KW-0067">ATP-binding</keyword>
<dbReference type="Pfam" id="PF21530">
    <property type="entry name" value="Pif1_2B_dom"/>
    <property type="match status" value="1"/>
</dbReference>
<gene>
    <name evidence="4" type="ORF">CPELLU_LOCUS19582</name>
</gene>
<dbReference type="GO" id="GO:0005524">
    <property type="term" value="F:ATP binding"/>
    <property type="evidence" value="ECO:0007669"/>
    <property type="project" value="UniProtKB-KW"/>
</dbReference>
<keyword evidence="5" id="KW-1185">Reference proteome</keyword>
<dbReference type="GO" id="GO:0016787">
    <property type="term" value="F:hydrolase activity"/>
    <property type="evidence" value="ECO:0007669"/>
    <property type="project" value="UniProtKB-KW"/>
</dbReference>
<proteinExistence type="inferred from homology"/>
<dbReference type="InterPro" id="IPR027417">
    <property type="entry name" value="P-loop_NTPase"/>
</dbReference>
<evidence type="ECO:0000313" key="5">
    <source>
        <dbReference type="Proteomes" id="UP000789759"/>
    </source>
</evidence>
<keyword evidence="1" id="KW-0547">Nucleotide-binding</keyword>
<evidence type="ECO:0000256" key="1">
    <source>
        <dbReference type="RuleBase" id="RU363044"/>
    </source>
</evidence>
<keyword evidence="1" id="KW-0234">DNA repair</keyword>
<evidence type="ECO:0000259" key="3">
    <source>
        <dbReference type="Pfam" id="PF21530"/>
    </source>
</evidence>
<dbReference type="SUPFAM" id="SSF52540">
    <property type="entry name" value="P-loop containing nucleoside triphosphate hydrolases"/>
    <property type="match status" value="2"/>
</dbReference>
<comment type="catalytic activity">
    <reaction evidence="1">
        <text>ATP + H2O = ADP + phosphate + H(+)</text>
        <dbReference type="Rhea" id="RHEA:13065"/>
        <dbReference type="ChEBI" id="CHEBI:15377"/>
        <dbReference type="ChEBI" id="CHEBI:15378"/>
        <dbReference type="ChEBI" id="CHEBI:30616"/>
        <dbReference type="ChEBI" id="CHEBI:43474"/>
        <dbReference type="ChEBI" id="CHEBI:456216"/>
        <dbReference type="EC" id="5.6.2.3"/>
    </reaction>
</comment>
<sequence>KYNSKKFKPSKKNVIDDEIEKDNKNPEEMLLPEQQEIIDIVMNEKKLLFFTGSGGCGMTFTLNGLIKKLYAKYGENNIGVTSSTGLSALNIGSKTLYSYTDISIIDKSFEEIIKFIKENAFYYNRWINTKILIIDEISMINSDTFNFIDQIAQEIHKNKKLFGEIQLVLSDTDFIDGLNKMRFGEIDLDFLKYIKSLARLIKYNDGEEQTKLFATVDEVEICNRNKLNDLPGKNLLFETEEWSVAKNNSSRNQKPTHEELIEWLDKSILSETRINLKIGVQVLYIWNVKENSKLVNGSTGIIVGFKNGKTIYRKKVPENVASVFLVPIVKFNDIEEEIEIKPRIFQKRNNDGILMVTRKQLPLILSYSITIHKSQGLMIRRLIVNCKNVFQSQQLYVEFSRATDPNNLQIVNFNQKKLKPNEKMNKILIYFFIYLLLFKKINTSLSNNFTDDIIDELYKLKKEPQVGIYEMFDFSKNHGGIKYGIIVLKNQNNREMKIIVRGIIGNVNESDIDLLID</sequence>
<keyword evidence="1" id="KW-0233">DNA recombination</keyword>
<dbReference type="PANTHER" id="PTHR47642">
    <property type="entry name" value="ATP-DEPENDENT DNA HELICASE"/>
    <property type="match status" value="1"/>
</dbReference>
<evidence type="ECO:0000259" key="2">
    <source>
        <dbReference type="Pfam" id="PF05970"/>
    </source>
</evidence>
<dbReference type="EMBL" id="CAJVQA010048444">
    <property type="protein sequence ID" value="CAG8819832.1"/>
    <property type="molecule type" value="Genomic_DNA"/>
</dbReference>
<dbReference type="Pfam" id="PF05970">
    <property type="entry name" value="PIF1"/>
    <property type="match status" value="1"/>
</dbReference>
<dbReference type="GO" id="GO:0006310">
    <property type="term" value="P:DNA recombination"/>
    <property type="evidence" value="ECO:0007669"/>
    <property type="project" value="UniProtKB-KW"/>
</dbReference>
<comment type="caution">
    <text evidence="4">The sequence shown here is derived from an EMBL/GenBank/DDBJ whole genome shotgun (WGS) entry which is preliminary data.</text>
</comment>
<dbReference type="EC" id="5.6.2.3" evidence="1"/>
<dbReference type="InterPro" id="IPR051055">
    <property type="entry name" value="PIF1_helicase"/>
</dbReference>
<evidence type="ECO:0000313" key="4">
    <source>
        <dbReference type="EMBL" id="CAG8819832.1"/>
    </source>
</evidence>
<keyword evidence="1" id="KW-0227">DNA damage</keyword>
<dbReference type="Gene3D" id="3.40.50.300">
    <property type="entry name" value="P-loop containing nucleotide triphosphate hydrolases"/>
    <property type="match status" value="1"/>
</dbReference>
<name>A0A9N9KAA8_9GLOM</name>
<organism evidence="4 5">
    <name type="scientific">Cetraspora pellucida</name>
    <dbReference type="NCBI Taxonomy" id="1433469"/>
    <lineage>
        <taxon>Eukaryota</taxon>
        <taxon>Fungi</taxon>
        <taxon>Fungi incertae sedis</taxon>
        <taxon>Mucoromycota</taxon>
        <taxon>Glomeromycotina</taxon>
        <taxon>Glomeromycetes</taxon>
        <taxon>Diversisporales</taxon>
        <taxon>Gigasporaceae</taxon>
        <taxon>Cetraspora</taxon>
    </lineage>
</organism>
<accession>A0A9N9KAA8</accession>
<feature type="non-terminal residue" evidence="4">
    <location>
        <position position="1"/>
    </location>
</feature>
<feature type="domain" description="DNA helicase Pif1-like DEAD-box helicase" evidence="2">
    <location>
        <begin position="32"/>
        <end position="170"/>
    </location>
</feature>
<protein>
    <recommendedName>
        <fullName evidence="1">ATP-dependent DNA helicase</fullName>
        <ecNumber evidence="1">5.6.2.3</ecNumber>
    </recommendedName>
</protein>
<dbReference type="AlphaFoldDB" id="A0A9N9KAA8"/>
<dbReference type="GO" id="GO:0000723">
    <property type="term" value="P:telomere maintenance"/>
    <property type="evidence" value="ECO:0007669"/>
    <property type="project" value="InterPro"/>
</dbReference>
<dbReference type="GO" id="GO:0006281">
    <property type="term" value="P:DNA repair"/>
    <property type="evidence" value="ECO:0007669"/>
    <property type="project" value="UniProtKB-KW"/>
</dbReference>
<keyword evidence="1" id="KW-0378">Hydrolase</keyword>
<feature type="non-terminal residue" evidence="4">
    <location>
        <position position="517"/>
    </location>
</feature>
<dbReference type="Proteomes" id="UP000789759">
    <property type="component" value="Unassembled WGS sequence"/>
</dbReference>
<dbReference type="OrthoDB" id="2505546at2759"/>
<dbReference type="InterPro" id="IPR010285">
    <property type="entry name" value="DNA_helicase_pif1-like_DEAD"/>
</dbReference>
<comment type="similarity">
    <text evidence="1">Belongs to the helicase family.</text>
</comment>
<dbReference type="GO" id="GO:0043139">
    <property type="term" value="F:5'-3' DNA helicase activity"/>
    <property type="evidence" value="ECO:0007669"/>
    <property type="project" value="UniProtKB-EC"/>
</dbReference>
<dbReference type="InterPro" id="IPR049163">
    <property type="entry name" value="Pif1-like_2B_dom"/>
</dbReference>
<feature type="domain" description="DNA helicase Pif1-like 2B" evidence="3">
    <location>
        <begin position="259"/>
        <end position="305"/>
    </location>
</feature>
<reference evidence="4" key="1">
    <citation type="submission" date="2021-06" db="EMBL/GenBank/DDBJ databases">
        <authorList>
            <person name="Kallberg Y."/>
            <person name="Tangrot J."/>
            <person name="Rosling A."/>
        </authorList>
    </citation>
    <scope>NUCLEOTIDE SEQUENCE</scope>
    <source>
        <strain evidence="4">FL966</strain>
    </source>
</reference>